<dbReference type="AlphaFoldDB" id="A0A5D0HJA7"/>
<dbReference type="EMBL" id="VSDQ01000718">
    <property type="protein sequence ID" value="TYA71368.1"/>
    <property type="molecule type" value="Genomic_DNA"/>
</dbReference>
<keyword evidence="1" id="KW-0472">Membrane</keyword>
<feature type="transmembrane region" description="Helical" evidence="1">
    <location>
        <begin position="88"/>
        <end position="108"/>
    </location>
</feature>
<dbReference type="Pfam" id="PF04235">
    <property type="entry name" value="DUF418"/>
    <property type="match status" value="1"/>
</dbReference>
<dbReference type="PANTHER" id="PTHR30590">
    <property type="entry name" value="INNER MEMBRANE PROTEIN"/>
    <property type="match status" value="1"/>
</dbReference>
<sequence>MNKNRIVLIDALRGIALAGILLLHHIEHFGIYLKPTYTIPWLKTLDKWVWDTLFLLFSGKSFALFSLLFGLSYWILYSNRKAAGDRYFFRHIWRMVLLLGFALIHMIFQGGEILSKYAIFGLTLIIIPFLKNRTLLFLSLLLLLDPLRIYGLICHFIEGAVINFKVPYPKAKTQEILTTGTFWDVLEYNFTMGWKRSYVWYINAGRMFTIPGLFFLGAYLSKTKAFTQKSLKFWYSVLCFSSVIWLLTGLGTRLGELTNTPNFIKTLNALLDTYTKFAIMLFVVSLIVILWRQHKGQVWISRFATFGRMGLTNYILIAVIGTFMYYGWGLGLYRYCGSALTLCIAIVILILQMRFSSWWLKHHTYGPLEKLWRKLTWIKFKKLT</sequence>
<feature type="transmembrane region" description="Helical" evidence="1">
    <location>
        <begin position="53"/>
        <end position="76"/>
    </location>
</feature>
<feature type="transmembrane region" description="Helical" evidence="1">
    <location>
        <begin position="198"/>
        <end position="221"/>
    </location>
</feature>
<protein>
    <submittedName>
        <fullName evidence="3">DUF418 domain-containing protein</fullName>
    </submittedName>
</protein>
<name>A0A5D0HJA7_9FLAO</name>
<feature type="transmembrane region" description="Helical" evidence="1">
    <location>
        <begin position="233"/>
        <end position="254"/>
    </location>
</feature>
<gene>
    <name evidence="3" type="ORF">FUA24_17445</name>
</gene>
<keyword evidence="1" id="KW-0812">Transmembrane</keyword>
<reference evidence="3 4" key="1">
    <citation type="submission" date="2019-08" db="EMBL/GenBank/DDBJ databases">
        <title>Seonamhaeicola sediminis sp. nov., isolated from marine sediment.</title>
        <authorList>
            <person name="Cao W.R."/>
        </authorList>
    </citation>
    <scope>NUCLEOTIDE SEQUENCE [LARGE SCALE GENOMIC DNA]</scope>
    <source>
        <strain evidence="3 4">B011</strain>
    </source>
</reference>
<feature type="transmembrane region" description="Helical" evidence="1">
    <location>
        <begin position="332"/>
        <end position="351"/>
    </location>
</feature>
<feature type="transmembrane region" description="Helical" evidence="1">
    <location>
        <begin position="303"/>
        <end position="326"/>
    </location>
</feature>
<comment type="caution">
    <text evidence="3">The sequence shown here is derived from an EMBL/GenBank/DDBJ whole genome shotgun (WGS) entry which is preliminary data.</text>
</comment>
<dbReference type="InterPro" id="IPR052529">
    <property type="entry name" value="Bact_Transport_Assoc"/>
</dbReference>
<dbReference type="Proteomes" id="UP000323930">
    <property type="component" value="Unassembled WGS sequence"/>
</dbReference>
<organism evidence="3 4">
    <name type="scientific">Seonamhaeicola marinus</name>
    <dbReference type="NCBI Taxonomy" id="1912246"/>
    <lineage>
        <taxon>Bacteria</taxon>
        <taxon>Pseudomonadati</taxon>
        <taxon>Bacteroidota</taxon>
        <taxon>Flavobacteriia</taxon>
        <taxon>Flavobacteriales</taxon>
        <taxon>Flavobacteriaceae</taxon>
    </lineage>
</organism>
<feature type="transmembrane region" description="Helical" evidence="1">
    <location>
        <begin position="114"/>
        <end position="130"/>
    </location>
</feature>
<feature type="transmembrane region" description="Helical" evidence="1">
    <location>
        <begin position="137"/>
        <end position="162"/>
    </location>
</feature>
<feature type="transmembrane region" description="Helical" evidence="1">
    <location>
        <begin position="274"/>
        <end position="291"/>
    </location>
</feature>
<dbReference type="InterPro" id="IPR007349">
    <property type="entry name" value="DUF418"/>
</dbReference>
<feature type="domain" description="DUF418" evidence="2">
    <location>
        <begin position="222"/>
        <end position="379"/>
    </location>
</feature>
<keyword evidence="4" id="KW-1185">Reference proteome</keyword>
<dbReference type="OrthoDB" id="9807744at2"/>
<evidence type="ECO:0000256" key="1">
    <source>
        <dbReference type="SAM" id="Phobius"/>
    </source>
</evidence>
<feature type="transmembrane region" description="Helical" evidence="1">
    <location>
        <begin position="12"/>
        <end position="33"/>
    </location>
</feature>
<dbReference type="PANTHER" id="PTHR30590:SF2">
    <property type="entry name" value="INNER MEMBRANE PROTEIN"/>
    <property type="match status" value="1"/>
</dbReference>
<proteinExistence type="predicted"/>
<keyword evidence="1" id="KW-1133">Transmembrane helix</keyword>
<accession>A0A5D0HJA7</accession>
<evidence type="ECO:0000313" key="4">
    <source>
        <dbReference type="Proteomes" id="UP000323930"/>
    </source>
</evidence>
<evidence type="ECO:0000259" key="2">
    <source>
        <dbReference type="Pfam" id="PF04235"/>
    </source>
</evidence>
<evidence type="ECO:0000313" key="3">
    <source>
        <dbReference type="EMBL" id="TYA71368.1"/>
    </source>
</evidence>
<dbReference type="RefSeq" id="WP_148544356.1">
    <property type="nucleotide sequence ID" value="NZ_VSDQ01000718.1"/>
</dbReference>